<keyword evidence="1" id="KW-1133">Transmembrane helix</keyword>
<evidence type="ECO:0000313" key="3">
    <source>
        <dbReference type="Proteomes" id="UP000297716"/>
    </source>
</evidence>
<protein>
    <recommendedName>
        <fullName evidence="4">Protein kinase domain-containing protein</fullName>
    </recommendedName>
</protein>
<dbReference type="STRING" id="37992.A0A4Z0YSI4"/>
<keyword evidence="1" id="KW-0472">Membrane</keyword>
<proteinExistence type="predicted"/>
<name>A0A4Z0YSI4_9PEZI</name>
<keyword evidence="3" id="KW-1185">Reference proteome</keyword>
<dbReference type="EMBL" id="SKBN01000170">
    <property type="protein sequence ID" value="TGJ81413.1"/>
    <property type="molecule type" value="Genomic_DNA"/>
</dbReference>
<evidence type="ECO:0008006" key="4">
    <source>
        <dbReference type="Google" id="ProtNLM"/>
    </source>
</evidence>
<keyword evidence="1" id="KW-0812">Transmembrane</keyword>
<evidence type="ECO:0000256" key="1">
    <source>
        <dbReference type="SAM" id="Phobius"/>
    </source>
</evidence>
<dbReference type="InterPro" id="IPR011009">
    <property type="entry name" value="Kinase-like_dom_sf"/>
</dbReference>
<evidence type="ECO:0000313" key="2">
    <source>
        <dbReference type="EMBL" id="TGJ81413.1"/>
    </source>
</evidence>
<sequence>MFSFFKWLFEWLAARLVGAMWPFWEIVGAIIYGLGLLGYIVSALWSGFFSILGETIIFTLTILRFRTADRHPTDIYKLKFDNALQIAHQRSIHGNATDVCIVLNNDRERTRFVSVGYDVYQYAELEWKYEKSRVIGMPFLPTGDWNTADIGMDDKHIVITKTSCESLPSMDSKFTWNPVMVDLFEFTVVPAPWATYRTKLVTHPYFDNGAKAVLKVARFRSEIERMEIETSIYKALLTHNLAPRVFGHVKDDNRIVGSIYEYIEALPVDKDNFDASALELCEIALGDLHGIYIAHGDAHPRNCLLRHDGTAVWIGFGWAKRTKPDEKEAFEKDFHTLHLGYLDLQSS</sequence>
<dbReference type="SUPFAM" id="SSF56112">
    <property type="entry name" value="Protein kinase-like (PK-like)"/>
    <property type="match status" value="1"/>
</dbReference>
<feature type="transmembrane region" description="Helical" evidence="1">
    <location>
        <begin position="12"/>
        <end position="34"/>
    </location>
</feature>
<dbReference type="Gene3D" id="1.10.510.10">
    <property type="entry name" value="Transferase(Phosphotransferase) domain 1"/>
    <property type="match status" value="1"/>
</dbReference>
<comment type="caution">
    <text evidence="2">The sequence shown here is derived from an EMBL/GenBank/DDBJ whole genome shotgun (WGS) entry which is preliminary data.</text>
</comment>
<dbReference type="AlphaFoldDB" id="A0A4Z0YSI4"/>
<reference evidence="2 3" key="1">
    <citation type="submission" date="2019-03" db="EMBL/GenBank/DDBJ databases">
        <title>Draft genome sequence of Xylaria hypoxylon DSM 108379, a ubiquitous saprotrophic-parasitic fungi on hardwood.</title>
        <authorList>
            <person name="Buettner E."/>
            <person name="Leonhardt S."/>
            <person name="Gebauer A.M."/>
            <person name="Liers C."/>
            <person name="Hofrichter M."/>
            <person name="Kellner H."/>
        </authorList>
    </citation>
    <scope>NUCLEOTIDE SEQUENCE [LARGE SCALE GENOMIC DNA]</scope>
    <source>
        <strain evidence="2 3">DSM 108379</strain>
    </source>
</reference>
<gene>
    <name evidence="2" type="ORF">E0Z10_g7354</name>
</gene>
<accession>A0A4Z0YSI4</accession>
<dbReference type="Proteomes" id="UP000297716">
    <property type="component" value="Unassembled WGS sequence"/>
</dbReference>
<feature type="transmembrane region" description="Helical" evidence="1">
    <location>
        <begin position="40"/>
        <end position="63"/>
    </location>
</feature>
<organism evidence="2 3">
    <name type="scientific">Xylaria hypoxylon</name>
    <dbReference type="NCBI Taxonomy" id="37992"/>
    <lineage>
        <taxon>Eukaryota</taxon>
        <taxon>Fungi</taxon>
        <taxon>Dikarya</taxon>
        <taxon>Ascomycota</taxon>
        <taxon>Pezizomycotina</taxon>
        <taxon>Sordariomycetes</taxon>
        <taxon>Xylariomycetidae</taxon>
        <taxon>Xylariales</taxon>
        <taxon>Xylariaceae</taxon>
        <taxon>Xylaria</taxon>
    </lineage>
</organism>
<dbReference type="OrthoDB" id="2687876at2759"/>